<keyword evidence="2" id="KW-1185">Reference proteome</keyword>
<name>A0A5C4T9B4_9BACL</name>
<evidence type="ECO:0000313" key="2">
    <source>
        <dbReference type="Proteomes" id="UP000307943"/>
    </source>
</evidence>
<comment type="caution">
    <text evidence="1">The sequence shown here is derived from an EMBL/GenBank/DDBJ whole genome shotgun (WGS) entry which is preliminary data.</text>
</comment>
<sequence length="442" mass="49158">MFTKKIVLTVTAASVVSLISGCASVKEEKKSEASQPSKIEAPQGPITFKVASNRTKESFARVNKVIGTKYPNVTLEQMSSYKNNEKTLQDMISAGDLPDIIDEATTNTPLLLDLDFPIDLDPIIKKLNLNISNLDQQTIEGIRSYNGKLFMLPTNLTPPLVLFYNKDIFDRFGVPYPAVGNTWDDNIQLAKKLSRTDAGVNYMGMSTGTIINRMATQLSLSYVDTKSGRAAIISNDGWKKMFEKWKEIYDIPGNYPSGAKFSNGVNDFLKTKNLAMFPHFLLLAQDKLFEDAVKSGLNWGATTYPTFKEAPGVGPSGISGGFMITKMNKYPEFALQVMMTLLSDEGQIEMAKDGMVPSVNKPELRSHIYEDSAIVNQIPKDVLAAIYKMKEAKPYSRSRYDTASLNMVTKYMNEYIGGKMDLNSALRKADEEINKLIEADKK</sequence>
<dbReference type="PANTHER" id="PTHR43649">
    <property type="entry name" value="ARABINOSE-BINDING PROTEIN-RELATED"/>
    <property type="match status" value="1"/>
</dbReference>
<organism evidence="1 2">
    <name type="scientific">Paenibacillus hemerocallicola</name>
    <dbReference type="NCBI Taxonomy" id="1172614"/>
    <lineage>
        <taxon>Bacteria</taxon>
        <taxon>Bacillati</taxon>
        <taxon>Bacillota</taxon>
        <taxon>Bacilli</taxon>
        <taxon>Bacillales</taxon>
        <taxon>Paenibacillaceae</taxon>
        <taxon>Paenibacillus</taxon>
    </lineage>
</organism>
<dbReference type="Proteomes" id="UP000307943">
    <property type="component" value="Unassembled WGS sequence"/>
</dbReference>
<dbReference type="PROSITE" id="PS51257">
    <property type="entry name" value="PROKAR_LIPOPROTEIN"/>
    <property type="match status" value="1"/>
</dbReference>
<dbReference type="EMBL" id="VDCQ01000018">
    <property type="protein sequence ID" value="TNJ65475.1"/>
    <property type="molecule type" value="Genomic_DNA"/>
</dbReference>
<dbReference type="InterPro" id="IPR050490">
    <property type="entry name" value="Bact_solute-bd_prot1"/>
</dbReference>
<gene>
    <name evidence="1" type="ORF">FE784_14745</name>
</gene>
<accession>A0A5C4T9B4</accession>
<proteinExistence type="predicted"/>
<dbReference type="Gene3D" id="3.40.190.10">
    <property type="entry name" value="Periplasmic binding protein-like II"/>
    <property type="match status" value="1"/>
</dbReference>
<dbReference type="AlphaFoldDB" id="A0A5C4T9B4"/>
<dbReference type="RefSeq" id="WP_139602972.1">
    <property type="nucleotide sequence ID" value="NZ_VDCQ01000018.1"/>
</dbReference>
<dbReference type="Pfam" id="PF01547">
    <property type="entry name" value="SBP_bac_1"/>
    <property type="match status" value="1"/>
</dbReference>
<reference evidence="1 2" key="1">
    <citation type="submission" date="2019-05" db="EMBL/GenBank/DDBJ databases">
        <title>We sequenced the genome of Paenibacillus hemerocallicola KCTC 33185 for further insight into its adaptation and study the phylogeny of Paenibacillus.</title>
        <authorList>
            <person name="Narsing Rao M.P."/>
        </authorList>
    </citation>
    <scope>NUCLEOTIDE SEQUENCE [LARGE SCALE GENOMIC DNA]</scope>
    <source>
        <strain evidence="1 2">KCTC 33185</strain>
    </source>
</reference>
<dbReference type="OrthoDB" id="2507420at2"/>
<dbReference type="InterPro" id="IPR006059">
    <property type="entry name" value="SBP"/>
</dbReference>
<dbReference type="PANTHER" id="PTHR43649:SF12">
    <property type="entry name" value="DIACETYLCHITOBIOSE BINDING PROTEIN DASA"/>
    <property type="match status" value="1"/>
</dbReference>
<dbReference type="SUPFAM" id="SSF53850">
    <property type="entry name" value="Periplasmic binding protein-like II"/>
    <property type="match status" value="1"/>
</dbReference>
<evidence type="ECO:0000313" key="1">
    <source>
        <dbReference type="EMBL" id="TNJ65475.1"/>
    </source>
</evidence>
<protein>
    <submittedName>
        <fullName evidence="1">Extracellular solute-binding protein</fullName>
    </submittedName>
</protein>